<organism evidence="1 2">
    <name type="scientific">Maioricimonas rarisocia</name>
    <dbReference type="NCBI Taxonomy" id="2528026"/>
    <lineage>
        <taxon>Bacteria</taxon>
        <taxon>Pseudomonadati</taxon>
        <taxon>Planctomycetota</taxon>
        <taxon>Planctomycetia</taxon>
        <taxon>Planctomycetales</taxon>
        <taxon>Planctomycetaceae</taxon>
        <taxon>Maioricimonas</taxon>
    </lineage>
</organism>
<accession>A0A517ZG18</accession>
<evidence type="ECO:0000313" key="2">
    <source>
        <dbReference type="Proteomes" id="UP000320496"/>
    </source>
</evidence>
<dbReference type="EMBL" id="CP036275">
    <property type="protein sequence ID" value="QDU41426.1"/>
    <property type="molecule type" value="Genomic_DNA"/>
</dbReference>
<sequence length="236" mass="25969">MCQLAPSADGGNRQSLRRRYQSVGLFLRYHSLDGTSPLIIREPGDDPGVDDDVALQIVRIEEDWELVVTDQNPFGDPPRVLTVFGPADPTWGAHALFELRPGVMPGVVDDSTERRCWWHDLPGRDAPAGEERISFTTSISVQGSDLEMAVIRGNSSGGRSIVDSSRLSIAVNTARTSLNSHHPDDSLVHTRVAAGKQSVRHFARTSFRRYSPEGLVSVDHQWRMIHPGGDQGRAVV</sequence>
<protein>
    <submittedName>
        <fullName evidence="1">Uncharacterized protein</fullName>
    </submittedName>
</protein>
<gene>
    <name evidence="1" type="ORF">Mal4_57930</name>
</gene>
<name>A0A517ZG18_9PLAN</name>
<proteinExistence type="predicted"/>
<dbReference type="OrthoDB" id="266492at2"/>
<reference evidence="1 2" key="1">
    <citation type="submission" date="2019-02" db="EMBL/GenBank/DDBJ databases">
        <title>Deep-cultivation of Planctomycetes and their phenomic and genomic characterization uncovers novel biology.</title>
        <authorList>
            <person name="Wiegand S."/>
            <person name="Jogler M."/>
            <person name="Boedeker C."/>
            <person name="Pinto D."/>
            <person name="Vollmers J."/>
            <person name="Rivas-Marin E."/>
            <person name="Kohn T."/>
            <person name="Peeters S.H."/>
            <person name="Heuer A."/>
            <person name="Rast P."/>
            <person name="Oberbeckmann S."/>
            <person name="Bunk B."/>
            <person name="Jeske O."/>
            <person name="Meyerdierks A."/>
            <person name="Storesund J.E."/>
            <person name="Kallscheuer N."/>
            <person name="Luecker S."/>
            <person name="Lage O.M."/>
            <person name="Pohl T."/>
            <person name="Merkel B.J."/>
            <person name="Hornburger P."/>
            <person name="Mueller R.-W."/>
            <person name="Bruemmer F."/>
            <person name="Labrenz M."/>
            <person name="Spormann A.M."/>
            <person name="Op den Camp H."/>
            <person name="Overmann J."/>
            <person name="Amann R."/>
            <person name="Jetten M.S.M."/>
            <person name="Mascher T."/>
            <person name="Medema M.H."/>
            <person name="Devos D.P."/>
            <person name="Kaster A.-K."/>
            <person name="Ovreas L."/>
            <person name="Rohde M."/>
            <person name="Galperin M.Y."/>
            <person name="Jogler C."/>
        </authorList>
    </citation>
    <scope>NUCLEOTIDE SEQUENCE [LARGE SCALE GENOMIC DNA]</scope>
    <source>
        <strain evidence="1 2">Mal4</strain>
    </source>
</reference>
<dbReference type="AlphaFoldDB" id="A0A517ZG18"/>
<dbReference type="RefSeq" id="WP_145372814.1">
    <property type="nucleotide sequence ID" value="NZ_CP036275.1"/>
</dbReference>
<dbReference type="KEGG" id="mri:Mal4_57930"/>
<keyword evidence="2" id="KW-1185">Reference proteome</keyword>
<dbReference type="Proteomes" id="UP000320496">
    <property type="component" value="Chromosome"/>
</dbReference>
<evidence type="ECO:0000313" key="1">
    <source>
        <dbReference type="EMBL" id="QDU41426.1"/>
    </source>
</evidence>